<feature type="domain" description="Vacuolar protein sorting-associated protein 13 VPS13 adaptor binding" evidence="8">
    <location>
        <begin position="1900"/>
        <end position="2289"/>
    </location>
</feature>
<feature type="coiled-coil region" evidence="4">
    <location>
        <begin position="342"/>
        <end position="369"/>
    </location>
</feature>
<dbReference type="InterPro" id="IPR026847">
    <property type="entry name" value="VPS13"/>
</dbReference>
<gene>
    <name evidence="10" type="primary">VPS13C-L</name>
    <name evidence="10" type="ORF">Hamer_G016995</name>
</gene>
<keyword evidence="4" id="KW-0175">Coiled coil</keyword>
<evidence type="ECO:0000256" key="2">
    <source>
        <dbReference type="ARBA" id="ARBA00022448"/>
    </source>
</evidence>
<keyword evidence="3" id="KW-0445">Lipid transport</keyword>
<dbReference type="GO" id="GO:0006623">
    <property type="term" value="P:protein targeting to vacuole"/>
    <property type="evidence" value="ECO:0007669"/>
    <property type="project" value="TreeGrafter"/>
</dbReference>
<comment type="caution">
    <text evidence="10">The sequence shown here is derived from an EMBL/GenBank/DDBJ whole genome shotgun (WGS) entry which is preliminary data.</text>
</comment>
<dbReference type="Pfam" id="PF25036">
    <property type="entry name" value="VPS13_VAB"/>
    <property type="match status" value="1"/>
</dbReference>
<evidence type="ECO:0000256" key="4">
    <source>
        <dbReference type="SAM" id="Coils"/>
    </source>
</evidence>
<keyword evidence="11" id="KW-1185">Reference proteome</keyword>
<dbReference type="Pfam" id="PF25033">
    <property type="entry name" value="VPS13_M"/>
    <property type="match status" value="2"/>
</dbReference>
<comment type="similarity">
    <text evidence="1">Belongs to the VPS13 family.</text>
</comment>
<feature type="domain" description="VPS13-like middle region" evidence="7">
    <location>
        <begin position="1149"/>
        <end position="1802"/>
    </location>
</feature>
<dbReference type="GO" id="GO:0045053">
    <property type="term" value="P:protein retention in Golgi apparatus"/>
    <property type="evidence" value="ECO:0007669"/>
    <property type="project" value="TreeGrafter"/>
</dbReference>
<keyword evidence="2" id="KW-0813">Transport</keyword>
<feature type="region of interest" description="Disordered" evidence="5">
    <location>
        <begin position="903"/>
        <end position="926"/>
    </location>
</feature>
<feature type="domain" description="Intermembrane lipid transfer protein VPS13-like C-terminal" evidence="9">
    <location>
        <begin position="2855"/>
        <end position="2948"/>
    </location>
</feature>
<evidence type="ECO:0000259" key="9">
    <source>
        <dbReference type="Pfam" id="PF25037"/>
    </source>
</evidence>
<dbReference type="PANTHER" id="PTHR16166:SF93">
    <property type="entry name" value="INTERMEMBRANE LIPID TRANSFER PROTEIN VPS13"/>
    <property type="match status" value="1"/>
</dbReference>
<feature type="region of interest" description="Disordered" evidence="5">
    <location>
        <begin position="2973"/>
        <end position="2992"/>
    </location>
</feature>
<feature type="compositionally biased region" description="Polar residues" evidence="5">
    <location>
        <begin position="3054"/>
        <end position="3063"/>
    </location>
</feature>
<dbReference type="PANTHER" id="PTHR16166">
    <property type="entry name" value="VACUOLAR PROTEIN SORTING-ASSOCIATED PROTEIN VPS13"/>
    <property type="match status" value="1"/>
</dbReference>
<accession>A0A8J5N8S3</accession>
<dbReference type="Pfam" id="PF25037">
    <property type="entry name" value="VPS13_C"/>
    <property type="match status" value="1"/>
</dbReference>
<evidence type="ECO:0000259" key="7">
    <source>
        <dbReference type="Pfam" id="PF25033"/>
    </source>
</evidence>
<dbReference type="EMBL" id="JAHLQT010004419">
    <property type="protein sequence ID" value="KAG7176031.1"/>
    <property type="molecule type" value="Genomic_DNA"/>
</dbReference>
<name>A0A8J5N8S3_HOMAM</name>
<dbReference type="InterPro" id="IPR056748">
    <property type="entry name" value="VPS13-like_C"/>
</dbReference>
<feature type="region of interest" description="Disordered" evidence="5">
    <location>
        <begin position="3025"/>
        <end position="3063"/>
    </location>
</feature>
<protein>
    <submittedName>
        <fullName evidence="10">Vacuolar protein sorting-associated protein 13C-like</fullName>
    </submittedName>
</protein>
<evidence type="ECO:0000313" key="11">
    <source>
        <dbReference type="Proteomes" id="UP000747542"/>
    </source>
</evidence>
<feature type="domain" description="VPS13-like middle region" evidence="7">
    <location>
        <begin position="967"/>
        <end position="1142"/>
    </location>
</feature>
<reference evidence="10" key="1">
    <citation type="journal article" date="2021" name="Sci. Adv.">
        <title>The American lobster genome reveals insights on longevity, neural, and immune adaptations.</title>
        <authorList>
            <person name="Polinski J.M."/>
            <person name="Zimin A.V."/>
            <person name="Clark K.F."/>
            <person name="Kohn A.B."/>
            <person name="Sadowski N."/>
            <person name="Timp W."/>
            <person name="Ptitsyn A."/>
            <person name="Khanna P."/>
            <person name="Romanova D.Y."/>
            <person name="Williams P."/>
            <person name="Greenwood S.J."/>
            <person name="Moroz L.L."/>
            <person name="Walt D.R."/>
            <person name="Bodnar A.G."/>
        </authorList>
    </citation>
    <scope>NUCLEOTIDE SEQUENCE</scope>
    <source>
        <strain evidence="10">GMGI-L3</strain>
    </source>
</reference>
<feature type="domain" description="Chorein N-terminal" evidence="6">
    <location>
        <begin position="11"/>
        <end position="182"/>
    </location>
</feature>
<feature type="domain" description="Chorein N-terminal" evidence="6">
    <location>
        <begin position="191"/>
        <end position="723"/>
    </location>
</feature>
<dbReference type="Pfam" id="PF12624">
    <property type="entry name" value="VPS13_N"/>
    <property type="match status" value="2"/>
</dbReference>
<dbReference type="InterPro" id="IPR009543">
    <property type="entry name" value="VPS13_VAB"/>
</dbReference>
<dbReference type="InterPro" id="IPR056747">
    <property type="entry name" value="VPS13-like_M"/>
</dbReference>
<feature type="region of interest" description="Disordered" evidence="5">
    <location>
        <begin position="1454"/>
        <end position="1486"/>
    </location>
</feature>
<evidence type="ECO:0000313" key="10">
    <source>
        <dbReference type="EMBL" id="KAG7176031.1"/>
    </source>
</evidence>
<evidence type="ECO:0000259" key="6">
    <source>
        <dbReference type="Pfam" id="PF12624"/>
    </source>
</evidence>
<dbReference type="GO" id="GO:0006869">
    <property type="term" value="P:lipid transport"/>
    <property type="evidence" value="ECO:0007669"/>
    <property type="project" value="UniProtKB-KW"/>
</dbReference>
<feature type="compositionally biased region" description="Basic and acidic residues" evidence="5">
    <location>
        <begin position="1466"/>
        <end position="1481"/>
    </location>
</feature>
<evidence type="ECO:0000256" key="3">
    <source>
        <dbReference type="ARBA" id="ARBA00023055"/>
    </source>
</evidence>
<sequence length="3103" mass="342481">MPVKLIQYVVTGDVALKDLEVKQSALDELNLPVRPVFGHIGCLTLKIPWSNLYQAQWVAVVERVMVVVVPNTSIKYDPKGEEKLLHETKMAALQRAEDAKIKLQEIEKGTKTKSQDSFQEKLIAQVIRNIQVTIQDIHIRYEDSVSCPNSPFAVGVTLHDLSMKSTDSSWKPCLDTDKLIYKIDSKPEDDDPSFSIPVFNLDFVMDELAIGLSRHQYSNIMALLDSFDRLKISSKYRKWLYAYNCKLENIRRVHHNWSWKHIKEHRGMCHRYKAAYKAKLENKRLTTAQVQDIKESEYSLDVFNLTLVRRQAEMEVEREGELQRQEKQKRGWFSGWFFGSAEKESEDTAKDEDNLVKKLKAEINDEEKQKLFEAIGYSESGPPPDFPPEFVNLRLHFLLKQLVLTVTDEDAHEAIVTRVKLEQVASVVQNRSGADALRVEASVREFVVEGYCVDGSPPRLVTSQNIAVDSPLLDVTFETNPLDGLCDQRVQVSSEPVHVVYDAATINQLADVFAPPKNVSLQQLQAAALSQLEVVKERSVTGLQSAIDNHSVLDLNIAFAASHIIIPERGSYSRGCSALVVTLGSMKMKSVPRPKAVPAVADLVSLGHSQEEVMETVRSYSYDHFTIELIDIQAIVSLCDEDWKSTLCCHEATPLHLLQPTTLRVDFYKCLLTNDPNLPKVKINVTLNDVALSVVDQRLLQLAYIAHSIPLVQKKEEEEPVSTFDQDIDVNMNVITEDVALARLERAELNPCGEQQETPQFTQLALAFTVNEISIELKKASGTQSQPLMKVAALSASVELTQRTFDLNMSVILGGVLVDHLEGGERRLLSTPLAEGSSEALLVMKFTQVDPKSPDFQSKHNSTSQLLRVDVSNMKAQLEQSAILSILAFVEQLDYKLSQLTPTPAEPAREATTTPQQPPENLPAEPSDKIKTKALVRQKKHTSDVITLKIVAKLGQVSVIIGLRSREVAQVDVAGLIVNVLMRGKDITITSQLKDFTVIDPARAALHPKIVEVVGTEAWDAKVSLYGEATDGAQYLNMQCVDTSITLTFGCARIVFLNKFIADVLGWVDKFQSAKEALASASVAAAAAAQATLQEAYKECSRISLSLTLRAPLILVPQDSKSLSGLMIDLGQISINNKVELSVTGSLEREYELLQPISLTILICRNLTISWHKQRPEIDIQAKVAPIKVCLSEEDLLVTLTVLQDNLGEESIAISTEDVPTAEITEATESEKDIERVLAQHGHIFTKIKFSFTMEVVTLALLTGGSDAQNAPSMPSDTSNVSGLLQVSDTASGELPHSSHTNVNAASSFPRVTLGETSKSQFSPSHVFSLSSAEGSEVHRVSSGSKIMNPREALAEVSLQLVRIKGDMMSDGSLAANLVLFDCILQDTRPGQEGFITRMMERRKRSGERGMIDLTYHQEPTKDIFVDLRISGFVLVLHLPYLLRIQRFFMDNMPQRPEAPSPQPAKPKDIAKTKTDTKNDDGQPSSIMTLRVKVEQPDIALVDNVSTTDTSCIILHAEVNSDIKQTPMHQHINASITNIQMYTCCYNPEKRHKTLSQILNPCELSLMCSVTPSHAEHVDLKLSQVDLRVSPGTIELLSSILTVLSTLETPSEDMKEDVQEAFEAFAVDVTEAVSPVSGSLGGEMALVAMECLLVTLEAGSLTSPIPLIKLQASISATATGFRSQRVNLNGQLSTELAYYNPRLAVWEPLLEPVEMRGKYGAPEHTPWTLQFEVTKELSGGTSQASSTVSPVASPDADEVEEFEEYPLPDPLCTVSVTAKDSLELTVTRTSIEVFTSVSEAFSEAYNRSVTGAKAPRAPYRIVNRTGMHISVSVMQSGFRVASDGGEKVEQVTVESGAQVDLFEMKPLTPKHKRVMSLVAECQTIQDRNILLKIPSLECSCSIPVARADKRFFEVNHMKGGEKWGLVAGITVENGCKTITLSSCVQVTNHLDVTVDVYYMTERGNEVEFVLSLEQDECAMLPLLAVYTPTAELFFSVKGHSVCIVPFVWRVLQNNPGHVQELQCVPRDVHEVHAIPFLIAATGDVEQILWENTSRRTMKSALYKVHLRPPMVLHNLLPVPISLDPPGTIVSCVIMPGSSLHLTKARLGSMYLELKLLDYQSRDWVCGKSLEMNPPELSVWTFESRGDIMGGPLHLDLGMLVAKSGASFSLSLYCPFWMVNKTGLMLTYRRWASVVSLASTTSSIGRLAFFGKKKATVKVMDGDWSEKFSLDVVGSSGSVTCKAPNRNYQLGVDIKLGSSGLTKIVIFSPFYKILNNAPIDLEVIEYGGILGEVSITEGGIVIKLDQIFQGAATALIINQLTNTTISFWQDEHESNKMSLSPQSTQLYTWNEPGGSLKMFWACGSGKAVSHMLDQDDQGKMENDSIHWVVFLSNNQRCLLFTDDISIASSALNAVELERCDQDINLSLSSIGLSLVDDIKKKEVMYLSLASSGVVWEYRKVKGKKHRPFTHAQTESIEKSHQVYQNQIKAIADASFIQSSFELGKALEVDFSTMTCSKPFKRKIRRTFQPGVWFQPFCEVSIYQRLTSPLFAQYKYLAVLIQEFHVKVELPFVFAIMEIVSPVNEMSPDLYSVEKYENDVGIIHETLTTTVKSQSAGGQRDFFDHLHLSPIKMHLSFSLSGTESGAGVPVGGQVIHLFLQSVGVTLTEVQDVVFRLAYMERLNQWMNWNQLVQEMIVHYRGQVIKQLYVLVLGLDVIGNPFGLVVGLTKGVEDLFYEPIQGAIEGPGEFAEGMLLGVASFMGKTVGGAAGAVSRITGTIGKGVAALTLDDEYQKRRREAMHRKPADGIESLARGGKGIVTGVVDGVTGVFMKPIDGAKEEGFEGFFKGVGKGMVGLELEKGRYAKTDLYVAHAHLTASKSILIATNKRIMQVTRNDILGSLKVDWVHCYEELSETPVLTPKGLRLSVKQEKKRMLGVFGGGDNSKIVHINSNEQAEVSPNVGRQYVHGVEHSSTLLGRAQSPASPPHSPAAHTSRKKGLFGVLGAIGTGVTQAGKDIGRGFSHLGNLGSGSSGRGSSLSTNSRVGDSSRGRHPQHHSLQSPRHNLSQQNKQMVVFAELFVVVPYEEPQMQWFLSAMTKAYLKMGQ</sequence>
<evidence type="ECO:0000256" key="5">
    <source>
        <dbReference type="SAM" id="MobiDB-lite"/>
    </source>
</evidence>
<dbReference type="Proteomes" id="UP000747542">
    <property type="component" value="Unassembled WGS sequence"/>
</dbReference>
<proteinExistence type="inferred from homology"/>
<organism evidence="10 11">
    <name type="scientific">Homarus americanus</name>
    <name type="common">American lobster</name>
    <dbReference type="NCBI Taxonomy" id="6706"/>
    <lineage>
        <taxon>Eukaryota</taxon>
        <taxon>Metazoa</taxon>
        <taxon>Ecdysozoa</taxon>
        <taxon>Arthropoda</taxon>
        <taxon>Crustacea</taxon>
        <taxon>Multicrustacea</taxon>
        <taxon>Malacostraca</taxon>
        <taxon>Eumalacostraca</taxon>
        <taxon>Eucarida</taxon>
        <taxon>Decapoda</taxon>
        <taxon>Pleocyemata</taxon>
        <taxon>Astacidea</taxon>
        <taxon>Nephropoidea</taxon>
        <taxon>Nephropidae</taxon>
        <taxon>Homarus</taxon>
    </lineage>
</organism>
<dbReference type="InterPro" id="IPR026854">
    <property type="entry name" value="VPS13_N"/>
</dbReference>
<evidence type="ECO:0000259" key="8">
    <source>
        <dbReference type="Pfam" id="PF25036"/>
    </source>
</evidence>
<evidence type="ECO:0000256" key="1">
    <source>
        <dbReference type="ARBA" id="ARBA00006545"/>
    </source>
</evidence>